<gene>
    <name evidence="2" type="ORF">UU29_C0011G0016</name>
</gene>
<feature type="transmembrane region" description="Helical" evidence="1">
    <location>
        <begin position="42"/>
        <end position="75"/>
    </location>
</feature>
<name>A0A0G0U083_9BACT</name>
<protein>
    <recommendedName>
        <fullName evidence="4">Membrane protein 6-pyruvoyl-tetrahydropterin synthase-related domain-containing protein</fullName>
    </recommendedName>
</protein>
<feature type="transmembrane region" description="Helical" evidence="1">
    <location>
        <begin position="6"/>
        <end position="30"/>
    </location>
</feature>
<accession>A0A0G0U083</accession>
<evidence type="ECO:0000256" key="1">
    <source>
        <dbReference type="SAM" id="Phobius"/>
    </source>
</evidence>
<reference evidence="2 3" key="1">
    <citation type="journal article" date="2015" name="Nature">
        <title>rRNA introns, odd ribosomes, and small enigmatic genomes across a large radiation of phyla.</title>
        <authorList>
            <person name="Brown C.T."/>
            <person name="Hug L.A."/>
            <person name="Thomas B.C."/>
            <person name="Sharon I."/>
            <person name="Castelle C.J."/>
            <person name="Singh A."/>
            <person name="Wilkins M.J."/>
            <person name="Williams K.H."/>
            <person name="Banfield J.F."/>
        </authorList>
    </citation>
    <scope>NUCLEOTIDE SEQUENCE [LARGE SCALE GENOMIC DNA]</scope>
</reference>
<evidence type="ECO:0000313" key="3">
    <source>
        <dbReference type="Proteomes" id="UP000034601"/>
    </source>
</evidence>
<comment type="caution">
    <text evidence="2">The sequence shown here is derived from an EMBL/GenBank/DDBJ whole genome shotgun (WGS) entry which is preliminary data.</text>
</comment>
<keyword evidence="1" id="KW-0812">Transmembrane</keyword>
<sequence>MSSAVVIYGGTGSLGEIAVLALIPALVWALRRLICIPAEGSVLILSLVAAISVLSHHIIAMLFLPASVVFLLSTLLSRRDFKQSLKFSLHSNFKLFKLSLASLVLSLLLASFYIVPLILERDYVRSGESGLGYIYRIERSGADFLPSSVEESSVKPTIPRYQVLTGESQIADYQSGTNWISFKTETKTHSIIRLSQFYFPNWRVLVDGKEAEISYKDNSLGLITFILGPGKHNVEARLFDTPVRDLANLATGLGFFLYLAGVIVQIQPLRRWLSYYLNGLFR</sequence>
<dbReference type="Proteomes" id="UP000034601">
    <property type="component" value="Unassembled WGS sequence"/>
</dbReference>
<proteinExistence type="predicted"/>
<evidence type="ECO:0008006" key="4">
    <source>
        <dbReference type="Google" id="ProtNLM"/>
    </source>
</evidence>
<organism evidence="2 3">
    <name type="scientific">Candidatus Daviesbacteria bacterium GW2011_GWA2_40_9</name>
    <dbReference type="NCBI Taxonomy" id="1618424"/>
    <lineage>
        <taxon>Bacteria</taxon>
        <taxon>Candidatus Daviesiibacteriota</taxon>
    </lineage>
</organism>
<keyword evidence="1" id="KW-1133">Transmembrane helix</keyword>
<dbReference type="AlphaFoldDB" id="A0A0G0U083"/>
<keyword evidence="1" id="KW-0472">Membrane</keyword>
<dbReference type="EMBL" id="LCAB01000011">
    <property type="protein sequence ID" value="KKR82569.1"/>
    <property type="molecule type" value="Genomic_DNA"/>
</dbReference>
<feature type="transmembrane region" description="Helical" evidence="1">
    <location>
        <begin position="246"/>
        <end position="266"/>
    </location>
</feature>
<feature type="transmembrane region" description="Helical" evidence="1">
    <location>
        <begin position="95"/>
        <end position="119"/>
    </location>
</feature>
<evidence type="ECO:0000313" key="2">
    <source>
        <dbReference type="EMBL" id="KKR82569.1"/>
    </source>
</evidence>